<protein>
    <submittedName>
        <fullName evidence="2">Uncharacterized protein</fullName>
    </submittedName>
</protein>
<accession>A0A6L2KQ19</accession>
<organism evidence="2">
    <name type="scientific">Tanacetum cinerariifolium</name>
    <name type="common">Dalmatian daisy</name>
    <name type="synonym">Chrysanthemum cinerariifolium</name>
    <dbReference type="NCBI Taxonomy" id="118510"/>
    <lineage>
        <taxon>Eukaryota</taxon>
        <taxon>Viridiplantae</taxon>
        <taxon>Streptophyta</taxon>
        <taxon>Embryophyta</taxon>
        <taxon>Tracheophyta</taxon>
        <taxon>Spermatophyta</taxon>
        <taxon>Magnoliopsida</taxon>
        <taxon>eudicotyledons</taxon>
        <taxon>Gunneridae</taxon>
        <taxon>Pentapetalae</taxon>
        <taxon>asterids</taxon>
        <taxon>campanulids</taxon>
        <taxon>Asterales</taxon>
        <taxon>Asteraceae</taxon>
        <taxon>Asteroideae</taxon>
        <taxon>Anthemideae</taxon>
        <taxon>Anthemidinae</taxon>
        <taxon>Tanacetum</taxon>
    </lineage>
</organism>
<name>A0A6L2KQ19_TANCI</name>
<evidence type="ECO:0000256" key="1">
    <source>
        <dbReference type="SAM" id="MobiDB-lite"/>
    </source>
</evidence>
<feature type="compositionally biased region" description="Basic and acidic residues" evidence="1">
    <location>
        <begin position="403"/>
        <end position="413"/>
    </location>
</feature>
<reference evidence="2" key="1">
    <citation type="journal article" date="2019" name="Sci. Rep.">
        <title>Draft genome of Tanacetum cinerariifolium, the natural source of mosquito coil.</title>
        <authorList>
            <person name="Yamashiro T."/>
            <person name="Shiraishi A."/>
            <person name="Satake H."/>
            <person name="Nakayama K."/>
        </authorList>
    </citation>
    <scope>NUCLEOTIDE SEQUENCE</scope>
</reference>
<evidence type="ECO:0000313" key="2">
    <source>
        <dbReference type="EMBL" id="GEU50860.1"/>
    </source>
</evidence>
<feature type="region of interest" description="Disordered" evidence="1">
    <location>
        <begin position="169"/>
        <end position="215"/>
    </location>
</feature>
<dbReference type="EMBL" id="BKCJ010002778">
    <property type="protein sequence ID" value="GEU50860.1"/>
    <property type="molecule type" value="Genomic_DNA"/>
</dbReference>
<feature type="region of interest" description="Disordered" evidence="1">
    <location>
        <begin position="384"/>
        <end position="413"/>
    </location>
</feature>
<sequence length="758" mass="85299">MYKEYLTEFWYSAKALENSKVYFSTSTCGIYGEVGINTFRKSTGAHYLHHSSKYVAPPSIHIVRPWFETIRYEEAIPAKGTLKKSLLPPRWSITNGINIDYANIFWEDIIIKMNKKHREKVMPYDPLPSYALKPNQPEEPPIIDHILAICVADTLVVFKAPRPSSIAERVAQGTKPGAKPGHKKHLTIKQSSVSSKEATKGGSSKAPIGSKTCHFKKRKESSSAIDSNLSQPPVFKYVDTGMHKEDQQATGGSTSLGVTISTAKTDLRNSAPSDFVPQQQGMNKGTKNTSCDHLFTGTDLQVLADQTKSVSEGLETVLIQPITGKRASFIARQVEEEEASSIIKLEYLAKLVSHMQPRFKDLDSPEDDPVIVVDDSDEVKDIKEKDKVRAKTGQNQEQTGSVEKSKMKPDKVKAHPPHINHHCCYECGDPLDGIFCKRCTSKEGGRRKANWEEQAAKARFWKIPICYDDDEDYTIAITPKEPDNSLIMGDEHLDTILGEHECDVPACDDFTTFSNLLFDVDDDFSSSDDESFSDEDISKKIYSNPLFDEEIISIKIDPHHFNVESDLIESLINQDSSIISSSLKIDSLLDEFAGELILLKSIPPGIDKADCDPKEEIRLVERLLYDNSSPRPSKEFNSENSDAIIESFSPSLIHVEDSDPFMEEIDLFLDYDGTIPLKTRLLLLSFDFVFSSEISKSVSFCLDRLCNLAILCLDHHAHTLHHLESLLTISLDRHYILRKILFIRFEHEHVVMNPTLLE</sequence>
<dbReference type="AlphaFoldDB" id="A0A6L2KQ19"/>
<gene>
    <name evidence="2" type="ORF">Tci_022838</name>
</gene>
<proteinExistence type="predicted"/>
<feature type="compositionally biased region" description="Polar residues" evidence="1">
    <location>
        <begin position="392"/>
        <end position="402"/>
    </location>
</feature>
<comment type="caution">
    <text evidence="2">The sequence shown here is derived from an EMBL/GenBank/DDBJ whole genome shotgun (WGS) entry which is preliminary data.</text>
</comment>